<keyword evidence="3" id="KW-1185">Reference proteome</keyword>
<dbReference type="Proteomes" id="UP000326170">
    <property type="component" value="Chromosome"/>
</dbReference>
<evidence type="ECO:0000256" key="1">
    <source>
        <dbReference type="SAM" id="MobiDB-lite"/>
    </source>
</evidence>
<name>A0A5P9P2Z9_9EURY</name>
<evidence type="ECO:0000313" key="3">
    <source>
        <dbReference type="Proteomes" id="UP000326170"/>
    </source>
</evidence>
<dbReference type="KEGG" id="nas:GCU68_08015"/>
<dbReference type="OrthoDB" id="167563at2157"/>
<accession>A0A5P9P2Z9</accession>
<organism evidence="2 3">
    <name type="scientific">Natronorubrum aibiense</name>
    <dbReference type="NCBI Taxonomy" id="348826"/>
    <lineage>
        <taxon>Archaea</taxon>
        <taxon>Methanobacteriati</taxon>
        <taxon>Methanobacteriota</taxon>
        <taxon>Stenosarchaea group</taxon>
        <taxon>Halobacteria</taxon>
        <taxon>Halobacteriales</taxon>
        <taxon>Natrialbaceae</taxon>
        <taxon>Natronorubrum</taxon>
    </lineage>
</organism>
<protein>
    <submittedName>
        <fullName evidence="2">Uncharacterized protein</fullName>
    </submittedName>
</protein>
<dbReference type="GeneID" id="42300984"/>
<reference evidence="2 3" key="1">
    <citation type="journal article" date="2007" name="Int. J. Syst. Evol. Microbiol.">
        <title>Natronorubrum sulfidifaciens sp. nov., an extremely haloalkaliphilic archaeon isolated from Aiding salt lake in Xin-Jiang, China.</title>
        <authorList>
            <person name="Cui H.L."/>
            <person name="Tohty D."/>
            <person name="Liu H.C."/>
            <person name="Liu S.J."/>
            <person name="Oren A."/>
            <person name="Zhou P.J."/>
        </authorList>
    </citation>
    <scope>NUCLEOTIDE SEQUENCE [LARGE SCALE GENOMIC DNA]</scope>
    <source>
        <strain evidence="2 3">7-3</strain>
    </source>
</reference>
<dbReference type="AlphaFoldDB" id="A0A5P9P2Z9"/>
<dbReference type="EMBL" id="CP045488">
    <property type="protein sequence ID" value="QFU82467.1"/>
    <property type="molecule type" value="Genomic_DNA"/>
</dbReference>
<proteinExistence type="predicted"/>
<gene>
    <name evidence="2" type="ORF">GCU68_08015</name>
</gene>
<evidence type="ECO:0000313" key="2">
    <source>
        <dbReference type="EMBL" id="QFU82467.1"/>
    </source>
</evidence>
<feature type="region of interest" description="Disordered" evidence="1">
    <location>
        <begin position="66"/>
        <end position="85"/>
    </location>
</feature>
<dbReference type="RefSeq" id="WP_152940513.1">
    <property type="nucleotide sequence ID" value="NZ_CP045488.1"/>
</dbReference>
<sequence>MTDTTVEDIEHTLDRATDLEADAAVDELRTAKRELEALETDPSVDDDRRKALENRLEQRIREVKNRDAYDSELGAAMNPKDEDAP</sequence>